<dbReference type="AlphaFoldDB" id="A0A2N9F429"/>
<dbReference type="PANTHER" id="PTHR10775">
    <property type="entry name" value="OS08G0208400 PROTEIN"/>
    <property type="match status" value="1"/>
</dbReference>
<keyword evidence="1" id="KW-0479">Metal-binding</keyword>
<evidence type="ECO:0000256" key="2">
    <source>
        <dbReference type="ARBA" id="ARBA00022771"/>
    </source>
</evidence>
<dbReference type="GO" id="GO:0003676">
    <property type="term" value="F:nucleic acid binding"/>
    <property type="evidence" value="ECO:0007669"/>
    <property type="project" value="InterPro"/>
</dbReference>
<feature type="region of interest" description="Disordered" evidence="4">
    <location>
        <begin position="49"/>
        <end position="86"/>
    </location>
</feature>
<dbReference type="SMART" id="SM00451">
    <property type="entry name" value="ZnF_U1"/>
    <property type="match status" value="1"/>
</dbReference>
<dbReference type="InterPro" id="IPR003604">
    <property type="entry name" value="Matrin/U1-like-C_Znf_C2H2"/>
</dbReference>
<dbReference type="PROSITE" id="PS00028">
    <property type="entry name" value="ZINC_FINGER_C2H2_1"/>
    <property type="match status" value="1"/>
</dbReference>
<proteinExistence type="predicted"/>
<evidence type="ECO:0000256" key="4">
    <source>
        <dbReference type="SAM" id="MobiDB-lite"/>
    </source>
</evidence>
<gene>
    <name evidence="6" type="ORF">FSB_LOCUS9785</name>
</gene>
<keyword evidence="3" id="KW-0862">Zinc</keyword>
<protein>
    <recommendedName>
        <fullName evidence="5">C2H2-type domain-containing protein</fullName>
    </recommendedName>
</protein>
<dbReference type="SUPFAM" id="SSF57667">
    <property type="entry name" value="beta-beta-alpha zinc fingers"/>
    <property type="match status" value="1"/>
</dbReference>
<dbReference type="GO" id="GO:0008270">
    <property type="term" value="F:zinc ion binding"/>
    <property type="evidence" value="ECO:0007669"/>
    <property type="project" value="UniProtKB-KW"/>
</dbReference>
<evidence type="ECO:0000256" key="1">
    <source>
        <dbReference type="ARBA" id="ARBA00022723"/>
    </source>
</evidence>
<dbReference type="PANTHER" id="PTHR10775:SF185">
    <property type="entry name" value="OS08G0208400 PROTEIN"/>
    <property type="match status" value="1"/>
</dbReference>
<evidence type="ECO:0000256" key="3">
    <source>
        <dbReference type="ARBA" id="ARBA00022833"/>
    </source>
</evidence>
<feature type="compositionally biased region" description="Basic and acidic residues" evidence="4">
    <location>
        <begin position="52"/>
        <end position="66"/>
    </location>
</feature>
<dbReference type="Pfam" id="PF12171">
    <property type="entry name" value="zf-C2H2_jaz"/>
    <property type="match status" value="1"/>
</dbReference>
<sequence>MSGLTCNACNKEFIDNSEQKLHYKSEWHRYNLKRKEKALDESCSECGASRWAENKHSKSDSSKDHFDADDDDDKMEHNTNDWSKKRKKKAAKILQWFPLKPRLQRLFMSSKTKAIENKIKDKDWVVAVKTKARDIFDAGVGVLRDDEDDESNTYCENVPYNIIVDDTHGDANDHLDWARPGLEGIIVNISDE</sequence>
<reference evidence="6" key="1">
    <citation type="submission" date="2018-02" db="EMBL/GenBank/DDBJ databases">
        <authorList>
            <person name="Cohen D.B."/>
            <person name="Kent A.D."/>
        </authorList>
    </citation>
    <scope>NUCLEOTIDE SEQUENCE</scope>
</reference>
<organism evidence="6">
    <name type="scientific">Fagus sylvatica</name>
    <name type="common">Beechnut</name>
    <dbReference type="NCBI Taxonomy" id="28930"/>
    <lineage>
        <taxon>Eukaryota</taxon>
        <taxon>Viridiplantae</taxon>
        <taxon>Streptophyta</taxon>
        <taxon>Embryophyta</taxon>
        <taxon>Tracheophyta</taxon>
        <taxon>Spermatophyta</taxon>
        <taxon>Magnoliopsida</taxon>
        <taxon>eudicotyledons</taxon>
        <taxon>Gunneridae</taxon>
        <taxon>Pentapetalae</taxon>
        <taxon>rosids</taxon>
        <taxon>fabids</taxon>
        <taxon>Fagales</taxon>
        <taxon>Fagaceae</taxon>
        <taxon>Fagus</taxon>
    </lineage>
</organism>
<dbReference type="EMBL" id="OIVN01000546">
    <property type="protein sequence ID" value="SPC81903.1"/>
    <property type="molecule type" value="Genomic_DNA"/>
</dbReference>
<dbReference type="InterPro" id="IPR013087">
    <property type="entry name" value="Znf_C2H2_type"/>
</dbReference>
<evidence type="ECO:0000313" key="6">
    <source>
        <dbReference type="EMBL" id="SPC81903.1"/>
    </source>
</evidence>
<dbReference type="InterPro" id="IPR022755">
    <property type="entry name" value="Znf_C2H2_jaz"/>
</dbReference>
<dbReference type="InterPro" id="IPR036236">
    <property type="entry name" value="Znf_C2H2_sf"/>
</dbReference>
<feature type="domain" description="C2H2-type" evidence="5">
    <location>
        <begin position="6"/>
        <end position="28"/>
    </location>
</feature>
<name>A0A2N9F429_FAGSY</name>
<feature type="compositionally biased region" description="Basic and acidic residues" evidence="4">
    <location>
        <begin position="74"/>
        <end position="83"/>
    </location>
</feature>
<evidence type="ECO:0000259" key="5">
    <source>
        <dbReference type="PROSITE" id="PS00028"/>
    </source>
</evidence>
<accession>A0A2N9F429</accession>
<keyword evidence="2" id="KW-0863">Zinc-finger</keyword>